<accession>A0A5C5U1C1</accession>
<evidence type="ECO:0008006" key="4">
    <source>
        <dbReference type="Google" id="ProtNLM"/>
    </source>
</evidence>
<dbReference type="Proteomes" id="UP000319980">
    <property type="component" value="Unassembled WGS sequence"/>
</dbReference>
<proteinExistence type="predicted"/>
<organism evidence="2 3">
    <name type="scientific">Luteimonas marina</name>
    <dbReference type="NCBI Taxonomy" id="488485"/>
    <lineage>
        <taxon>Bacteria</taxon>
        <taxon>Pseudomonadati</taxon>
        <taxon>Pseudomonadota</taxon>
        <taxon>Gammaproteobacteria</taxon>
        <taxon>Lysobacterales</taxon>
        <taxon>Lysobacteraceae</taxon>
        <taxon>Luteimonas</taxon>
    </lineage>
</organism>
<keyword evidence="3" id="KW-1185">Reference proteome</keyword>
<feature type="chain" id="PRO_5023007567" description="DUF4156 domain-containing protein" evidence="1">
    <location>
        <begin position="26"/>
        <end position="148"/>
    </location>
</feature>
<protein>
    <recommendedName>
        <fullName evidence="4">DUF4156 domain-containing protein</fullName>
    </recommendedName>
</protein>
<reference evidence="2 3" key="1">
    <citation type="journal article" date="2008" name="Int. J. Syst. Evol. Microbiol.">
        <title>Luteimonas marina sp. nov., isolated from seawater.</title>
        <authorList>
            <person name="Baik K.S."/>
            <person name="Park S.C."/>
            <person name="Kim M.S."/>
            <person name="Kim E.M."/>
            <person name="Park C."/>
            <person name="Chun J."/>
            <person name="Seong C.N."/>
        </authorList>
    </citation>
    <scope>NUCLEOTIDE SEQUENCE [LARGE SCALE GENOMIC DNA]</scope>
    <source>
        <strain evidence="2 3">FR1330</strain>
    </source>
</reference>
<evidence type="ECO:0000256" key="1">
    <source>
        <dbReference type="SAM" id="SignalP"/>
    </source>
</evidence>
<dbReference type="EMBL" id="VOHK01000005">
    <property type="protein sequence ID" value="TWT19220.1"/>
    <property type="molecule type" value="Genomic_DNA"/>
</dbReference>
<gene>
    <name evidence="2" type="ORF">FQY83_12745</name>
</gene>
<dbReference type="PROSITE" id="PS51257">
    <property type="entry name" value="PROKAR_LIPOPROTEIN"/>
    <property type="match status" value="1"/>
</dbReference>
<keyword evidence="1" id="KW-0732">Signal</keyword>
<sequence>MRRPALVLLSSIAALLLAACTSSHVLTGTPRPPIDPSQVRLYYGPPPGGFEEIARLDVSSGAFTYGEQNKTNSVLRKLREEAARLGANGILFQGTADGHGGGGVSVGGGLGRGGGRSYSGVGVGVDISPRQKYANGIAIWVPDPPPAP</sequence>
<feature type="signal peptide" evidence="1">
    <location>
        <begin position="1"/>
        <end position="25"/>
    </location>
</feature>
<name>A0A5C5U1C1_9GAMM</name>
<evidence type="ECO:0000313" key="3">
    <source>
        <dbReference type="Proteomes" id="UP000319980"/>
    </source>
</evidence>
<evidence type="ECO:0000313" key="2">
    <source>
        <dbReference type="EMBL" id="TWT19220.1"/>
    </source>
</evidence>
<dbReference type="OrthoDB" id="9156239at2"/>
<dbReference type="AlphaFoldDB" id="A0A5C5U1C1"/>
<comment type="caution">
    <text evidence="2">The sequence shown here is derived from an EMBL/GenBank/DDBJ whole genome shotgun (WGS) entry which is preliminary data.</text>
</comment>
<dbReference type="RefSeq" id="WP_146388336.1">
    <property type="nucleotide sequence ID" value="NZ_VOHK01000005.1"/>
</dbReference>